<name>A0ABY6Z449_9BACL</name>
<dbReference type="InterPro" id="IPR011050">
    <property type="entry name" value="Pectin_lyase_fold/virulence"/>
</dbReference>
<dbReference type="RefSeq" id="WP_268045020.1">
    <property type="nucleotide sequence ID" value="NZ_CP104064.1"/>
</dbReference>
<organism evidence="1 2">
    <name type="scientific">Alicyclobacillus dauci</name>
    <dbReference type="NCBI Taxonomy" id="1475485"/>
    <lineage>
        <taxon>Bacteria</taxon>
        <taxon>Bacillati</taxon>
        <taxon>Bacillota</taxon>
        <taxon>Bacilli</taxon>
        <taxon>Bacillales</taxon>
        <taxon>Alicyclobacillaceae</taxon>
        <taxon>Alicyclobacillus</taxon>
    </lineage>
</organism>
<evidence type="ECO:0000313" key="2">
    <source>
        <dbReference type="Proteomes" id="UP001164803"/>
    </source>
</evidence>
<gene>
    <name evidence="1" type="ORF">NZD86_03030</name>
</gene>
<keyword evidence="2" id="KW-1185">Reference proteome</keyword>
<dbReference type="SUPFAM" id="SSF51126">
    <property type="entry name" value="Pectin lyase-like"/>
    <property type="match status" value="1"/>
</dbReference>
<dbReference type="InterPro" id="IPR012334">
    <property type="entry name" value="Pectin_lyas_fold"/>
</dbReference>
<sequence length="416" mass="44029">MAVKTFTNNSPASLQITLFVRQGDDPVNQDGTVSFTLNPGQSQTITYGDGQNSFLNGLVLFTIFQGDLYSKVQFVTVTSSELDNLLNTNDVITFTKVMTDYVISGSNTALNAVNNAQTTAQMRAAIENPALGLNLTAYNGLTDAQKNQVATRVLNNRPVSGYPTVASVQAALDLAVNSIVDANNVFVRAGSVGGNGSRANPFGTISEGIAAVNPGGTVNILSGTYPITSQITVTKPGITLKGEPGTILLLQANLIPLLILANDTTVNGLTMTSDIPYQNEFIQVGGANTTLVNNTIYGPPQALPMSNWVVNRAVVPQVGVQNLTVQNNTFHTLRTGMYINPNVTGAINNNVVYNTKGGFLVDRAFTTFNGNSWGTPPNEYDIVLLAGTTTGYPYNDLAALSAANHNATISDQRLQA</sequence>
<accession>A0ABY6Z449</accession>
<dbReference type="Proteomes" id="UP001164803">
    <property type="component" value="Chromosome"/>
</dbReference>
<dbReference type="EMBL" id="CP104064">
    <property type="protein sequence ID" value="WAH37525.1"/>
    <property type="molecule type" value="Genomic_DNA"/>
</dbReference>
<evidence type="ECO:0008006" key="3">
    <source>
        <dbReference type="Google" id="ProtNLM"/>
    </source>
</evidence>
<dbReference type="Gene3D" id="2.160.20.10">
    <property type="entry name" value="Single-stranded right-handed beta-helix, Pectin lyase-like"/>
    <property type="match status" value="1"/>
</dbReference>
<protein>
    <recommendedName>
        <fullName evidence="3">DUF1565 domain-containing protein</fullName>
    </recommendedName>
</protein>
<proteinExistence type="predicted"/>
<reference evidence="1" key="1">
    <citation type="submission" date="2022-08" db="EMBL/GenBank/DDBJ databases">
        <title>Alicyclobacillus dauci DSM2870, complete genome.</title>
        <authorList>
            <person name="Wang Q."/>
            <person name="Cai R."/>
            <person name="Wang Z."/>
        </authorList>
    </citation>
    <scope>NUCLEOTIDE SEQUENCE</scope>
    <source>
        <strain evidence="1">DSM 28700</strain>
    </source>
</reference>
<evidence type="ECO:0000313" key="1">
    <source>
        <dbReference type="EMBL" id="WAH37525.1"/>
    </source>
</evidence>